<name>A0A0A9FR54_ARUDO</name>
<reference evidence="2" key="1">
    <citation type="submission" date="2014-09" db="EMBL/GenBank/DDBJ databases">
        <authorList>
            <person name="Magalhaes I.L.F."/>
            <person name="Oliveira U."/>
            <person name="Santos F.R."/>
            <person name="Vidigal T.H.D.A."/>
            <person name="Brescovit A.D."/>
            <person name="Santos A.J."/>
        </authorList>
    </citation>
    <scope>NUCLEOTIDE SEQUENCE</scope>
    <source>
        <tissue evidence="2">Shoot tissue taken approximately 20 cm above the soil surface</tissue>
    </source>
</reference>
<organism evidence="2">
    <name type="scientific">Arundo donax</name>
    <name type="common">Giant reed</name>
    <name type="synonym">Donax arundinaceus</name>
    <dbReference type="NCBI Taxonomy" id="35708"/>
    <lineage>
        <taxon>Eukaryota</taxon>
        <taxon>Viridiplantae</taxon>
        <taxon>Streptophyta</taxon>
        <taxon>Embryophyta</taxon>
        <taxon>Tracheophyta</taxon>
        <taxon>Spermatophyta</taxon>
        <taxon>Magnoliopsida</taxon>
        <taxon>Liliopsida</taxon>
        <taxon>Poales</taxon>
        <taxon>Poaceae</taxon>
        <taxon>PACMAD clade</taxon>
        <taxon>Arundinoideae</taxon>
        <taxon>Arundineae</taxon>
        <taxon>Arundo</taxon>
    </lineage>
</organism>
<reference evidence="2" key="2">
    <citation type="journal article" date="2015" name="Data Brief">
        <title>Shoot transcriptome of the giant reed, Arundo donax.</title>
        <authorList>
            <person name="Barrero R.A."/>
            <person name="Guerrero F.D."/>
            <person name="Moolhuijzen P."/>
            <person name="Goolsby J.A."/>
            <person name="Tidwell J."/>
            <person name="Bellgard S.E."/>
            <person name="Bellgard M.I."/>
        </authorList>
    </citation>
    <scope>NUCLEOTIDE SEQUENCE</scope>
    <source>
        <tissue evidence="2">Shoot tissue taken approximately 20 cm above the soil surface</tissue>
    </source>
</reference>
<keyword evidence="1" id="KW-0812">Transmembrane</keyword>
<dbReference type="EMBL" id="GBRH01185095">
    <property type="protein sequence ID" value="JAE12801.1"/>
    <property type="molecule type" value="Transcribed_RNA"/>
</dbReference>
<protein>
    <submittedName>
        <fullName evidence="2">Uncharacterized protein</fullName>
    </submittedName>
</protein>
<evidence type="ECO:0000313" key="2">
    <source>
        <dbReference type="EMBL" id="JAE12801.1"/>
    </source>
</evidence>
<proteinExistence type="predicted"/>
<keyword evidence="1" id="KW-1133">Transmembrane helix</keyword>
<dbReference type="AlphaFoldDB" id="A0A0A9FR54"/>
<sequence length="57" mass="6566">MLNLRTIWCYELQMNSGACVLHPFGISVWPGIVVLILSLPGWFSLRLYHVWTILGSY</sequence>
<keyword evidence="1" id="KW-0472">Membrane</keyword>
<feature type="transmembrane region" description="Helical" evidence="1">
    <location>
        <begin position="20"/>
        <end position="43"/>
    </location>
</feature>
<evidence type="ECO:0000256" key="1">
    <source>
        <dbReference type="SAM" id="Phobius"/>
    </source>
</evidence>
<accession>A0A0A9FR54</accession>